<keyword evidence="1" id="KW-0479">Metal-binding</keyword>
<reference evidence="7 8" key="1">
    <citation type="journal article" date="2017" name="Nat. Commun.">
        <title>Genome assembly with in vitro proximity ligation data and whole-genome triplication in lettuce.</title>
        <authorList>
            <person name="Reyes-Chin-Wo S."/>
            <person name="Wang Z."/>
            <person name="Yang X."/>
            <person name="Kozik A."/>
            <person name="Arikit S."/>
            <person name="Song C."/>
            <person name="Xia L."/>
            <person name="Froenicke L."/>
            <person name="Lavelle D.O."/>
            <person name="Truco M.J."/>
            <person name="Xia R."/>
            <person name="Zhu S."/>
            <person name="Xu C."/>
            <person name="Xu H."/>
            <person name="Xu X."/>
            <person name="Cox K."/>
            <person name="Korf I."/>
            <person name="Meyers B.C."/>
            <person name="Michelmore R.W."/>
        </authorList>
    </citation>
    <scope>NUCLEOTIDE SEQUENCE [LARGE SCALE GENOMIC DNA]</scope>
    <source>
        <strain evidence="8">cv. Salinas</strain>
        <tissue evidence="7">Seedlings</tissue>
    </source>
</reference>
<evidence type="ECO:0000256" key="3">
    <source>
        <dbReference type="ARBA" id="ARBA00022833"/>
    </source>
</evidence>
<dbReference type="Proteomes" id="UP000235145">
    <property type="component" value="Unassembled WGS sequence"/>
</dbReference>
<feature type="compositionally biased region" description="Basic and acidic residues" evidence="5">
    <location>
        <begin position="968"/>
        <end position="980"/>
    </location>
</feature>
<keyword evidence="2 4" id="KW-0863">Zinc-finger</keyword>
<dbReference type="InterPro" id="IPR006564">
    <property type="entry name" value="Znf_PMZ"/>
</dbReference>
<dbReference type="InterPro" id="IPR007527">
    <property type="entry name" value="Znf_SWIM"/>
</dbReference>
<comment type="caution">
    <text evidence="7">The sequence shown here is derived from an EMBL/GenBank/DDBJ whole genome shotgun (WGS) entry which is preliminary data.</text>
</comment>
<accession>A0A9R1VTC4</accession>
<feature type="domain" description="SWIM-type" evidence="6">
    <location>
        <begin position="808"/>
        <end position="840"/>
    </location>
</feature>
<dbReference type="PANTHER" id="PTHR31973:SF190">
    <property type="entry name" value="MULE TRANSPOSASE DOMAIN-CONTAINING PROTEIN"/>
    <property type="match status" value="1"/>
</dbReference>
<dbReference type="Pfam" id="PF03108">
    <property type="entry name" value="DBD_Tnp_Mut"/>
    <property type="match status" value="1"/>
</dbReference>
<feature type="region of interest" description="Disordered" evidence="5">
    <location>
        <begin position="946"/>
        <end position="980"/>
    </location>
</feature>
<keyword evidence="3" id="KW-0862">Zinc</keyword>
<dbReference type="AlphaFoldDB" id="A0A9R1VTC4"/>
<dbReference type="InterPro" id="IPR018289">
    <property type="entry name" value="MULE_transposase_dom"/>
</dbReference>
<organism evidence="7 8">
    <name type="scientific">Lactuca sativa</name>
    <name type="common">Garden lettuce</name>
    <dbReference type="NCBI Taxonomy" id="4236"/>
    <lineage>
        <taxon>Eukaryota</taxon>
        <taxon>Viridiplantae</taxon>
        <taxon>Streptophyta</taxon>
        <taxon>Embryophyta</taxon>
        <taxon>Tracheophyta</taxon>
        <taxon>Spermatophyta</taxon>
        <taxon>Magnoliopsida</taxon>
        <taxon>eudicotyledons</taxon>
        <taxon>Gunneridae</taxon>
        <taxon>Pentapetalae</taxon>
        <taxon>asterids</taxon>
        <taxon>campanulids</taxon>
        <taxon>Asterales</taxon>
        <taxon>Asteraceae</taxon>
        <taxon>Cichorioideae</taxon>
        <taxon>Cichorieae</taxon>
        <taxon>Lactucinae</taxon>
        <taxon>Lactuca</taxon>
    </lineage>
</organism>
<dbReference type="Pfam" id="PF26130">
    <property type="entry name" value="PB1-like"/>
    <property type="match status" value="1"/>
</dbReference>
<proteinExistence type="predicted"/>
<dbReference type="Pfam" id="PF04434">
    <property type="entry name" value="SWIM"/>
    <property type="match status" value="1"/>
</dbReference>
<keyword evidence="8" id="KW-1185">Reference proteome</keyword>
<feature type="compositionally biased region" description="Acidic residues" evidence="5">
    <location>
        <begin position="219"/>
        <end position="238"/>
    </location>
</feature>
<evidence type="ECO:0000256" key="5">
    <source>
        <dbReference type="SAM" id="MobiDB-lite"/>
    </source>
</evidence>
<dbReference type="GO" id="GO:0008270">
    <property type="term" value="F:zinc ion binding"/>
    <property type="evidence" value="ECO:0007669"/>
    <property type="project" value="UniProtKB-KW"/>
</dbReference>
<dbReference type="PROSITE" id="PS50966">
    <property type="entry name" value="ZF_SWIM"/>
    <property type="match status" value="1"/>
</dbReference>
<evidence type="ECO:0000256" key="1">
    <source>
        <dbReference type="ARBA" id="ARBA00022723"/>
    </source>
</evidence>
<dbReference type="Pfam" id="PF10551">
    <property type="entry name" value="MULE"/>
    <property type="match status" value="1"/>
</dbReference>
<dbReference type="PANTHER" id="PTHR31973">
    <property type="entry name" value="POLYPROTEIN, PUTATIVE-RELATED"/>
    <property type="match status" value="1"/>
</dbReference>
<dbReference type="InterPro" id="IPR004332">
    <property type="entry name" value="Transposase_MuDR"/>
</dbReference>
<protein>
    <recommendedName>
        <fullName evidence="6">SWIM-type domain-containing protein</fullName>
    </recommendedName>
</protein>
<gene>
    <name evidence="7" type="ORF">LSAT_V11C400224730</name>
</gene>
<name>A0A9R1VTC4_LACSA</name>
<feature type="region of interest" description="Disordered" evidence="5">
    <location>
        <begin position="203"/>
        <end position="238"/>
    </location>
</feature>
<evidence type="ECO:0000259" key="6">
    <source>
        <dbReference type="PROSITE" id="PS50966"/>
    </source>
</evidence>
<evidence type="ECO:0000256" key="2">
    <source>
        <dbReference type="ARBA" id="ARBA00022771"/>
    </source>
</evidence>
<dbReference type="EMBL" id="NBSK02000004">
    <property type="protein sequence ID" value="KAJ0213367.1"/>
    <property type="molecule type" value="Genomic_DNA"/>
</dbReference>
<sequence>MSLTMWNVRFSNEHEDVDVIYASHPTMFSLKIYHGGEFSKFPGRQYVNGRHSYIDFLDADEFSVHELDSMMLQLGYDGNRKMYYHFKKPDSDLDVGLMALGSDGDVCKLTSYVPKQRLLDVYIELDKTTVCTYFQSPGGSNVIIQEIEDDGTPDYTRVRSRGSSSTKSSCGKRLELDWFPNHDFNIGNDFDKTISSEHALPTNVDHSMSQGIDSIHEEPDGEDGCDISEDEDNGSEDDDFYVDEEDVLHDVEVDMNDFYVNTNKDLEWIEPKSNLKDVTDEDNENIEILDNEDFDSISEGEEGIDRIRKSKLRALRKKNKEIEAIGSKGTHFSVGQAFYTYKEVKKAINNYAVERRREISLDKNDKNRVKAVCNGTIPNLSFSTSSDPSKGTTVKGKGVKSMSRSCPWVLYVSKWREEDDWVVKTFNDNHTCLQSRKIKACTATYLSNKIVNQIESNPTIPLKALQEDLERKYEIGVSRMKVFRAKTKAYNQVMGDYKIQYELLRDYVLELQSMNEDTTVKIDVEEEPNLSNMETRVFRRIYVCIGSLKKGFKAGKRDLLGLDGCFMKGPYPGQILTAVGVDPNNGIYLVAYGIVEAENLKSWTWFLSCLGDDLDLQRNSNFTFVFDRQKGVIPAIANLFPCAEHRYCLRHIHENMRVNWKANVFKDLLWKCARAYTVPHFNNAMEEIKSLDKDAYEWLKGIPPQHWARSHFLGRAKCDVLLNNMCESLNNQLVKGRDKPIITALEFIREYLMKRISIVQKEIQKCNGPLTPYGTKLMDANKTEAAKCIVAFNGSQKYQVTGHLCEQFVVDMKERSCTCRRWEVTGMPCKHAIATIWDMGKNNEGDGKPENYTDPVYWLDTWKKMYHFKINPINGRNMWPKSLCPTVLITPHHHKQIGRPKKKRKKGVNEGVRITDGEDMVKFGKLSRQGKSVKCSKCNTIGHNSRTCKGKPASVVGGSKKDKKVKKSGGEKKAAGVDKP</sequence>
<dbReference type="SMART" id="SM00575">
    <property type="entry name" value="ZnF_PMZ"/>
    <property type="match status" value="1"/>
</dbReference>
<evidence type="ECO:0000256" key="4">
    <source>
        <dbReference type="PROSITE-ProRule" id="PRU00325"/>
    </source>
</evidence>
<dbReference type="InterPro" id="IPR058594">
    <property type="entry name" value="PB1-like_dom_pln"/>
</dbReference>
<evidence type="ECO:0000313" key="7">
    <source>
        <dbReference type="EMBL" id="KAJ0213367.1"/>
    </source>
</evidence>
<evidence type="ECO:0000313" key="8">
    <source>
        <dbReference type="Proteomes" id="UP000235145"/>
    </source>
</evidence>